<feature type="compositionally biased region" description="Polar residues" evidence="1">
    <location>
        <begin position="61"/>
        <end position="73"/>
    </location>
</feature>
<feature type="region of interest" description="Disordered" evidence="1">
    <location>
        <begin position="46"/>
        <end position="98"/>
    </location>
</feature>
<organism evidence="2 3">
    <name type="scientific">Araneus ventricosus</name>
    <name type="common">Orbweaver spider</name>
    <name type="synonym">Epeira ventricosa</name>
    <dbReference type="NCBI Taxonomy" id="182803"/>
    <lineage>
        <taxon>Eukaryota</taxon>
        <taxon>Metazoa</taxon>
        <taxon>Ecdysozoa</taxon>
        <taxon>Arthropoda</taxon>
        <taxon>Chelicerata</taxon>
        <taxon>Arachnida</taxon>
        <taxon>Araneae</taxon>
        <taxon>Araneomorphae</taxon>
        <taxon>Entelegynae</taxon>
        <taxon>Araneoidea</taxon>
        <taxon>Araneidae</taxon>
        <taxon>Araneus</taxon>
    </lineage>
</organism>
<proteinExistence type="predicted"/>
<protein>
    <recommendedName>
        <fullName evidence="4">DUF5641 domain-containing protein</fullName>
    </recommendedName>
</protein>
<evidence type="ECO:0008006" key="4">
    <source>
        <dbReference type="Google" id="ProtNLM"/>
    </source>
</evidence>
<dbReference type="OrthoDB" id="6424002at2759"/>
<evidence type="ECO:0000313" key="3">
    <source>
        <dbReference type="Proteomes" id="UP000499080"/>
    </source>
</evidence>
<evidence type="ECO:0000256" key="1">
    <source>
        <dbReference type="SAM" id="MobiDB-lite"/>
    </source>
</evidence>
<sequence>MAQVIELFPGKYKVERVARLRVANVEIIRPVQRIYPLELISVDKLSEVSREEKATPEPRPSSANVPNSKASQKTETTPEPEPSDTDGPEKIRVTWCGR</sequence>
<feature type="compositionally biased region" description="Basic and acidic residues" evidence="1">
    <location>
        <begin position="46"/>
        <end position="56"/>
    </location>
</feature>
<reference evidence="2 3" key="1">
    <citation type="journal article" date="2019" name="Sci. Rep.">
        <title>Orb-weaving spider Araneus ventricosus genome elucidates the spidroin gene catalogue.</title>
        <authorList>
            <person name="Kono N."/>
            <person name="Nakamura H."/>
            <person name="Ohtoshi R."/>
            <person name="Moran D.A.P."/>
            <person name="Shinohara A."/>
            <person name="Yoshida Y."/>
            <person name="Fujiwara M."/>
            <person name="Mori M."/>
            <person name="Tomita M."/>
            <person name="Arakawa K."/>
        </authorList>
    </citation>
    <scope>NUCLEOTIDE SEQUENCE [LARGE SCALE GENOMIC DNA]</scope>
</reference>
<accession>A0A4Y2RWZ4</accession>
<name>A0A4Y2RWZ4_ARAVE</name>
<dbReference type="AlphaFoldDB" id="A0A4Y2RWZ4"/>
<dbReference type="Proteomes" id="UP000499080">
    <property type="component" value="Unassembled WGS sequence"/>
</dbReference>
<keyword evidence="3" id="KW-1185">Reference proteome</keyword>
<gene>
    <name evidence="2" type="ORF">AVEN_233212_1</name>
</gene>
<dbReference type="EMBL" id="BGPR01018652">
    <property type="protein sequence ID" value="GBN79759.1"/>
    <property type="molecule type" value="Genomic_DNA"/>
</dbReference>
<evidence type="ECO:0000313" key="2">
    <source>
        <dbReference type="EMBL" id="GBN79759.1"/>
    </source>
</evidence>
<comment type="caution">
    <text evidence="2">The sequence shown here is derived from an EMBL/GenBank/DDBJ whole genome shotgun (WGS) entry which is preliminary data.</text>
</comment>